<evidence type="ECO:0000313" key="4">
    <source>
        <dbReference type="Proteomes" id="UP000198424"/>
    </source>
</evidence>
<dbReference type="Proteomes" id="UP000028712">
    <property type="component" value="Unassembled WGS sequence"/>
</dbReference>
<sequence>METKEINDLEYIKRLTDGYLNTLKSINNKTDLYTAEIKLRNYYELGCLISSMLKLCVLALNQDELKISETDKKSPINVNVILEVVLQLFPLDEFELLSEINQVLISNNPDSSCK</sequence>
<dbReference type="OrthoDB" id="1446962at2"/>
<name>A0A086AQ69_FLAHY</name>
<evidence type="ECO:0000313" key="3">
    <source>
        <dbReference type="Proteomes" id="UP000028712"/>
    </source>
</evidence>
<evidence type="ECO:0000313" key="1">
    <source>
        <dbReference type="EMBL" id="KFF18833.1"/>
    </source>
</evidence>
<protein>
    <submittedName>
        <fullName evidence="1">Uncharacterized protein</fullName>
    </submittedName>
</protein>
<reference evidence="1 3" key="1">
    <citation type="submission" date="2014-07" db="EMBL/GenBank/DDBJ databases">
        <title>Genome of Flavobacterium hydatis DSM 2063.</title>
        <authorList>
            <person name="Pipes S.E."/>
            <person name="Stropko S.J."/>
            <person name="Newman J.D."/>
        </authorList>
    </citation>
    <scope>NUCLEOTIDE SEQUENCE [LARGE SCALE GENOMIC DNA]</scope>
    <source>
        <strain evidence="1 3">DSM 2063</strain>
    </source>
</reference>
<evidence type="ECO:0000313" key="2">
    <source>
        <dbReference type="EMBL" id="OXA88752.1"/>
    </source>
</evidence>
<keyword evidence="4" id="KW-1185">Reference proteome</keyword>
<proteinExistence type="predicted"/>
<dbReference type="STRING" id="991.IW20_04505"/>
<dbReference type="EMBL" id="MUGY01000032">
    <property type="protein sequence ID" value="OXA88752.1"/>
    <property type="molecule type" value="Genomic_DNA"/>
</dbReference>
<dbReference type="RefSeq" id="WP_035619355.1">
    <property type="nucleotide sequence ID" value="NZ_JBEWQG010000002.1"/>
</dbReference>
<gene>
    <name evidence="2" type="ORF">B0A62_21135</name>
    <name evidence="1" type="ORF">IW20_04505</name>
</gene>
<dbReference type="Proteomes" id="UP000198424">
    <property type="component" value="Unassembled WGS sequence"/>
</dbReference>
<comment type="caution">
    <text evidence="1">The sequence shown here is derived from an EMBL/GenBank/DDBJ whole genome shotgun (WGS) entry which is preliminary data.</text>
</comment>
<dbReference type="EMBL" id="JPRM01000005">
    <property type="protein sequence ID" value="KFF18833.1"/>
    <property type="molecule type" value="Genomic_DNA"/>
</dbReference>
<accession>A0A086AQ69</accession>
<organism evidence="1 3">
    <name type="scientific">Flavobacterium hydatis</name>
    <name type="common">Cytophaga aquatilis</name>
    <dbReference type="NCBI Taxonomy" id="991"/>
    <lineage>
        <taxon>Bacteria</taxon>
        <taxon>Pseudomonadati</taxon>
        <taxon>Bacteroidota</taxon>
        <taxon>Flavobacteriia</taxon>
        <taxon>Flavobacteriales</taxon>
        <taxon>Flavobacteriaceae</taxon>
        <taxon>Flavobacterium</taxon>
    </lineage>
</organism>
<reference evidence="2 4" key="2">
    <citation type="submission" date="2016-11" db="EMBL/GenBank/DDBJ databases">
        <title>Whole genomes of Flavobacteriaceae.</title>
        <authorList>
            <person name="Stine C."/>
            <person name="Li C."/>
            <person name="Tadesse D."/>
        </authorList>
    </citation>
    <scope>NUCLEOTIDE SEQUENCE [LARGE SCALE GENOMIC DNA]</scope>
    <source>
        <strain evidence="2 4">ATCC 29551</strain>
    </source>
</reference>
<dbReference type="AlphaFoldDB" id="A0A086AQ69"/>